<evidence type="ECO:0000256" key="2">
    <source>
        <dbReference type="ARBA" id="ARBA00022517"/>
    </source>
</evidence>
<keyword evidence="1 11" id="KW-0963">Cytoplasm</keyword>
<evidence type="ECO:0000256" key="4">
    <source>
        <dbReference type="ARBA" id="ARBA00022722"/>
    </source>
</evidence>
<name>A0A8J7W046_9FIRM</name>
<sequence length="181" mass="20475">MIKEIIVVEGRDDEAAVKAAVEAETIATHGFGIRKETFDLIRKAYQERGIIIFTDPDFAGEKIRKRLAEQFPDCKHAYLPRDEASKDGDVGIENACPEHIREALKKARFSTHTTHTEFNNEDMIEYGLAGAPGAAERRDKLGKALGIGYGNSKVFLNRLNQYGITRQEFNEAWTSYMHQQQ</sequence>
<keyword evidence="6 11" id="KW-0699">rRNA-binding</keyword>
<dbReference type="EC" id="3.1.26.8" evidence="11 12"/>
<reference evidence="14" key="2">
    <citation type="submission" date="2021-04" db="EMBL/GenBank/DDBJ databases">
        <authorList>
            <person name="Liu J."/>
        </authorList>
    </citation>
    <scope>NUCLEOTIDE SEQUENCE</scope>
    <source>
        <strain evidence="14">BAD-6</strain>
    </source>
</reference>
<reference evidence="14" key="1">
    <citation type="submission" date="2021-04" db="EMBL/GenBank/DDBJ databases">
        <title>Sinoanaerobacter chloroacetimidivorans sp. nov., an obligate anaerobic bacterium isolated from anaerobic sludge.</title>
        <authorList>
            <person name="Bao Y."/>
        </authorList>
    </citation>
    <scope>NUCLEOTIDE SEQUENCE</scope>
    <source>
        <strain evidence="14">BAD-6</strain>
    </source>
</reference>
<dbReference type="GO" id="GO:0019843">
    <property type="term" value="F:rRNA binding"/>
    <property type="evidence" value="ECO:0007669"/>
    <property type="project" value="UniProtKB-KW"/>
</dbReference>
<gene>
    <name evidence="11 14" type="primary">rnmV</name>
    <name evidence="14" type="ORF">KCX82_10570</name>
</gene>
<evidence type="ECO:0000256" key="3">
    <source>
        <dbReference type="ARBA" id="ARBA00022552"/>
    </source>
</evidence>
<dbReference type="GO" id="GO:0006364">
    <property type="term" value="P:rRNA processing"/>
    <property type="evidence" value="ECO:0007669"/>
    <property type="project" value="UniProtKB-UniRule"/>
</dbReference>
<keyword evidence="10 11" id="KW-0694">RNA-binding</keyword>
<evidence type="ECO:0000256" key="12">
    <source>
        <dbReference type="NCBIfam" id="TIGR00334"/>
    </source>
</evidence>
<keyword evidence="2 11" id="KW-0690">Ribosome biogenesis</keyword>
<keyword evidence="15" id="KW-1185">Reference proteome</keyword>
<keyword evidence="9" id="KW-0460">Magnesium</keyword>
<dbReference type="PANTHER" id="PTHR39156:SF1">
    <property type="entry name" value="RIBONUCLEASE M5"/>
    <property type="match status" value="1"/>
</dbReference>
<dbReference type="InterPro" id="IPR034141">
    <property type="entry name" value="TOPRIM_RNase_M5-like"/>
</dbReference>
<comment type="catalytic activity">
    <reaction evidence="11">
        <text>Endonucleolytic cleavage of RNA, removing 21 and 42 nucleotides, respectively, from the 5'- and 3'-termini of a 5S-rRNA precursor.</text>
        <dbReference type="EC" id="3.1.26.8"/>
    </reaction>
</comment>
<dbReference type="InterPro" id="IPR004466">
    <property type="entry name" value="RNase_M5"/>
</dbReference>
<evidence type="ECO:0000256" key="10">
    <source>
        <dbReference type="ARBA" id="ARBA00022884"/>
    </source>
</evidence>
<dbReference type="PANTHER" id="PTHR39156">
    <property type="entry name" value="RIBONUCLEASE M5"/>
    <property type="match status" value="1"/>
</dbReference>
<dbReference type="Pfam" id="PF01751">
    <property type="entry name" value="Toprim"/>
    <property type="match status" value="1"/>
</dbReference>
<evidence type="ECO:0000256" key="1">
    <source>
        <dbReference type="ARBA" id="ARBA00022490"/>
    </source>
</evidence>
<evidence type="ECO:0000256" key="11">
    <source>
        <dbReference type="HAMAP-Rule" id="MF_01469"/>
    </source>
</evidence>
<dbReference type="GO" id="GO:0046872">
    <property type="term" value="F:metal ion binding"/>
    <property type="evidence" value="ECO:0007669"/>
    <property type="project" value="UniProtKB-KW"/>
</dbReference>
<dbReference type="NCBIfam" id="TIGR00334">
    <property type="entry name" value="5S_RNA_mat_M5"/>
    <property type="match status" value="1"/>
</dbReference>
<dbReference type="AlphaFoldDB" id="A0A8J7W046"/>
<keyword evidence="3 11" id="KW-0698">rRNA processing</keyword>
<dbReference type="Gene3D" id="3.40.1360.10">
    <property type="match status" value="1"/>
</dbReference>
<comment type="function">
    <text evidence="11">Required for correct processing of both the 5' and 3' ends of 5S rRNA precursor. Cleaves both sides of a double-stranded region yielding mature 5S rRNA in one step.</text>
</comment>
<proteinExistence type="inferred from homology"/>
<dbReference type="GO" id="GO:0043822">
    <property type="term" value="F:ribonuclease M5 activity"/>
    <property type="evidence" value="ECO:0007669"/>
    <property type="project" value="UniProtKB-UniRule"/>
</dbReference>
<dbReference type="Pfam" id="PF13331">
    <property type="entry name" value="DUF4093"/>
    <property type="match status" value="1"/>
</dbReference>
<evidence type="ECO:0000259" key="13">
    <source>
        <dbReference type="PROSITE" id="PS50880"/>
    </source>
</evidence>
<dbReference type="InterPro" id="IPR006171">
    <property type="entry name" value="TOPRIM_dom"/>
</dbReference>
<dbReference type="EMBL" id="JAGSND010000006">
    <property type="protein sequence ID" value="MBR0598319.1"/>
    <property type="molecule type" value="Genomic_DNA"/>
</dbReference>
<dbReference type="PROSITE" id="PS50880">
    <property type="entry name" value="TOPRIM"/>
    <property type="match status" value="1"/>
</dbReference>
<comment type="similarity">
    <text evidence="11">Belongs to the ribonuclease M5 family.</text>
</comment>
<feature type="domain" description="Toprim" evidence="13">
    <location>
        <begin position="3"/>
        <end position="86"/>
    </location>
</feature>
<dbReference type="Proteomes" id="UP000675664">
    <property type="component" value="Unassembled WGS sequence"/>
</dbReference>
<dbReference type="CDD" id="cd01027">
    <property type="entry name" value="TOPRIM_RNase_M5_like"/>
    <property type="match status" value="1"/>
</dbReference>
<dbReference type="RefSeq" id="WP_227018448.1">
    <property type="nucleotide sequence ID" value="NZ_JAGSND010000006.1"/>
</dbReference>
<organism evidence="14 15">
    <name type="scientific">Sinanaerobacter chloroacetimidivorans</name>
    <dbReference type="NCBI Taxonomy" id="2818044"/>
    <lineage>
        <taxon>Bacteria</taxon>
        <taxon>Bacillati</taxon>
        <taxon>Bacillota</taxon>
        <taxon>Clostridia</taxon>
        <taxon>Peptostreptococcales</taxon>
        <taxon>Anaerovoracaceae</taxon>
        <taxon>Sinanaerobacter</taxon>
    </lineage>
</organism>
<evidence type="ECO:0000313" key="14">
    <source>
        <dbReference type="EMBL" id="MBR0598319.1"/>
    </source>
</evidence>
<evidence type="ECO:0000256" key="5">
    <source>
        <dbReference type="ARBA" id="ARBA00022723"/>
    </source>
</evidence>
<comment type="caution">
    <text evidence="14">The sequence shown here is derived from an EMBL/GenBank/DDBJ whole genome shotgun (WGS) entry which is preliminary data.</text>
</comment>
<dbReference type="InterPro" id="IPR025156">
    <property type="entry name" value="RNase_M5_C"/>
</dbReference>
<keyword evidence="7 11" id="KW-0255">Endonuclease</keyword>
<evidence type="ECO:0000256" key="7">
    <source>
        <dbReference type="ARBA" id="ARBA00022759"/>
    </source>
</evidence>
<dbReference type="GO" id="GO:0005737">
    <property type="term" value="C:cytoplasm"/>
    <property type="evidence" value="ECO:0007669"/>
    <property type="project" value="UniProtKB-SubCell"/>
</dbReference>
<dbReference type="SMART" id="SM00493">
    <property type="entry name" value="TOPRIM"/>
    <property type="match status" value="1"/>
</dbReference>
<accession>A0A8J7W046</accession>
<evidence type="ECO:0000313" key="15">
    <source>
        <dbReference type="Proteomes" id="UP000675664"/>
    </source>
</evidence>
<evidence type="ECO:0000256" key="8">
    <source>
        <dbReference type="ARBA" id="ARBA00022801"/>
    </source>
</evidence>
<evidence type="ECO:0000256" key="6">
    <source>
        <dbReference type="ARBA" id="ARBA00022730"/>
    </source>
</evidence>
<keyword evidence="4 11" id="KW-0540">Nuclease</keyword>
<evidence type="ECO:0000256" key="9">
    <source>
        <dbReference type="ARBA" id="ARBA00022842"/>
    </source>
</evidence>
<protein>
    <recommendedName>
        <fullName evidence="11 12">Ribonuclease M5</fullName>
        <ecNumber evidence="11 12">3.1.26.8</ecNumber>
    </recommendedName>
    <alternativeName>
        <fullName evidence="11">RNase M5</fullName>
    </alternativeName>
    <alternativeName>
        <fullName evidence="11">Ribosomal RNA terminal maturase M5</fullName>
    </alternativeName>
</protein>
<comment type="subcellular location">
    <subcellularLocation>
        <location evidence="11">Cytoplasm</location>
    </subcellularLocation>
</comment>
<dbReference type="SUPFAM" id="SSF110455">
    <property type="entry name" value="Toprim domain"/>
    <property type="match status" value="1"/>
</dbReference>
<dbReference type="HAMAP" id="MF_01469">
    <property type="entry name" value="RNase_M5"/>
    <property type="match status" value="1"/>
</dbReference>
<keyword evidence="8 11" id="KW-0378">Hydrolase</keyword>
<dbReference type="FunFam" id="3.40.1360.10:FF:000006">
    <property type="entry name" value="Ribonuclease M5"/>
    <property type="match status" value="1"/>
</dbReference>
<keyword evidence="5" id="KW-0479">Metal-binding</keyword>